<organism evidence="1 2">
    <name type="scientific">Peredibacter starrii</name>
    <dbReference type="NCBI Taxonomy" id="28202"/>
    <lineage>
        <taxon>Bacteria</taxon>
        <taxon>Pseudomonadati</taxon>
        <taxon>Bdellovibrionota</taxon>
        <taxon>Bacteriovoracia</taxon>
        <taxon>Bacteriovoracales</taxon>
        <taxon>Bacteriovoracaceae</taxon>
        <taxon>Peredibacter</taxon>
    </lineage>
</organism>
<accession>A0AAX4HLA0</accession>
<evidence type="ECO:0000313" key="2">
    <source>
        <dbReference type="Proteomes" id="UP001324634"/>
    </source>
</evidence>
<dbReference type="KEGG" id="psti:SOO65_15300"/>
<dbReference type="RefSeq" id="WP_321392077.1">
    <property type="nucleotide sequence ID" value="NZ_CP139487.1"/>
</dbReference>
<protein>
    <recommendedName>
        <fullName evidence="3">DUF1788 domain-containing protein</fullName>
    </recommendedName>
</protein>
<dbReference type="EMBL" id="CP139487">
    <property type="protein sequence ID" value="WPU64062.1"/>
    <property type="molecule type" value="Genomic_DNA"/>
</dbReference>
<sequence length="166" mass="19554">MDWKDFFKLSVIKEGPSGGHPYFHSELKVPENFSMEELLIKEFDHLELTPQEKKHLTINHRKILLRERYFHCAEFERIVLNFLERLAHEKDQELTFSTSGGGIYLFVALLKHPEVLKEKKLICYTSEFPLLNAKFSQGKEPNLVLIHKKEAPSYFKNLPTLWQSPL</sequence>
<dbReference type="Proteomes" id="UP001324634">
    <property type="component" value="Chromosome"/>
</dbReference>
<reference evidence="1 2" key="1">
    <citation type="submission" date="2023-11" db="EMBL/GenBank/DDBJ databases">
        <title>Peredibacter starrii A3.12.</title>
        <authorList>
            <person name="Mitchell R.J."/>
        </authorList>
    </citation>
    <scope>NUCLEOTIDE SEQUENCE [LARGE SCALE GENOMIC DNA]</scope>
    <source>
        <strain evidence="1 2">A3.12</strain>
    </source>
</reference>
<proteinExistence type="predicted"/>
<dbReference type="AlphaFoldDB" id="A0AAX4HLA0"/>
<evidence type="ECO:0008006" key="3">
    <source>
        <dbReference type="Google" id="ProtNLM"/>
    </source>
</evidence>
<name>A0AAX4HLA0_9BACT</name>
<gene>
    <name evidence="1" type="ORF">SOO65_15300</name>
</gene>
<evidence type="ECO:0000313" key="1">
    <source>
        <dbReference type="EMBL" id="WPU64062.1"/>
    </source>
</evidence>
<keyword evidence="2" id="KW-1185">Reference proteome</keyword>